<evidence type="ECO:0008006" key="4">
    <source>
        <dbReference type="Google" id="ProtNLM"/>
    </source>
</evidence>
<keyword evidence="1" id="KW-0812">Transmembrane</keyword>
<gene>
    <name evidence="2" type="ORF">G7068_09160</name>
</gene>
<sequence length="235" mass="26319">MELGPSQSRKNLQVAPILKPFWKMPMYVATGVIFLIVYPLLLVNLIKTLQRGENPGWGSFLVTLAPYALLAWLPIRSWRMGARSMREMRKEHGAGQTVVVRHIRFGLRGAHDLGVQLGKPAFVFGDLRGILFASSLGLVFWNCEMAKTEGVLPWESIQAIEPTRLDTSLWKSNGIRFTCRGRDEKNTSFAVGIEIRSEKFSGALPIRKKSAESFAESLIRTKNEFQRSGAGEEAP</sequence>
<accession>A0A6G7XFY1</accession>
<name>A0A6G7XFY1_9MICO</name>
<dbReference type="EMBL" id="CP049863">
    <property type="protein sequence ID" value="QIK63349.1"/>
    <property type="molecule type" value="Genomic_DNA"/>
</dbReference>
<proteinExistence type="predicted"/>
<keyword evidence="3" id="KW-1185">Reference proteome</keyword>
<dbReference type="RefSeq" id="WP_166291359.1">
    <property type="nucleotide sequence ID" value="NZ_CP049863.1"/>
</dbReference>
<dbReference type="Proteomes" id="UP000502677">
    <property type="component" value="Chromosome"/>
</dbReference>
<evidence type="ECO:0000256" key="1">
    <source>
        <dbReference type="SAM" id="Phobius"/>
    </source>
</evidence>
<keyword evidence="1" id="KW-1133">Transmembrane helix</keyword>
<feature type="transmembrane region" description="Helical" evidence="1">
    <location>
        <begin position="26"/>
        <end position="45"/>
    </location>
</feature>
<keyword evidence="1" id="KW-0472">Membrane</keyword>
<feature type="transmembrane region" description="Helical" evidence="1">
    <location>
        <begin position="57"/>
        <end position="75"/>
    </location>
</feature>
<evidence type="ECO:0000313" key="2">
    <source>
        <dbReference type="EMBL" id="QIK63349.1"/>
    </source>
</evidence>
<evidence type="ECO:0000313" key="3">
    <source>
        <dbReference type="Proteomes" id="UP000502677"/>
    </source>
</evidence>
<reference evidence="2 3" key="1">
    <citation type="submission" date="2020-03" db="EMBL/GenBank/DDBJ databases">
        <title>Leucobacter sp. nov., isolated from beetles.</title>
        <authorList>
            <person name="Hyun D.-W."/>
            <person name="Bae J.-W."/>
        </authorList>
    </citation>
    <scope>NUCLEOTIDE SEQUENCE [LARGE SCALE GENOMIC DNA]</scope>
    <source>
        <strain evidence="2 3">HDW9C</strain>
    </source>
</reference>
<protein>
    <recommendedName>
        <fullName evidence="4">PH domain-containing protein</fullName>
    </recommendedName>
</protein>
<dbReference type="KEGG" id="lvi:G7068_09160"/>
<organism evidence="2 3">
    <name type="scientific">Leucobacter viscericola</name>
    <dbReference type="NCBI Taxonomy" id="2714935"/>
    <lineage>
        <taxon>Bacteria</taxon>
        <taxon>Bacillati</taxon>
        <taxon>Actinomycetota</taxon>
        <taxon>Actinomycetes</taxon>
        <taxon>Micrococcales</taxon>
        <taxon>Microbacteriaceae</taxon>
        <taxon>Leucobacter</taxon>
    </lineage>
</organism>
<dbReference type="AlphaFoldDB" id="A0A6G7XFY1"/>